<sequence length="49" mass="5389">MHLHIVSLQPIIALVAGVLILAKPRLLNYIVAAYLIFIGVAGLWPNLIR</sequence>
<dbReference type="Proteomes" id="UP001165679">
    <property type="component" value="Unassembled WGS sequence"/>
</dbReference>
<protein>
    <submittedName>
        <fullName evidence="2">DUF3096 domain-containing protein</fullName>
    </submittedName>
</protein>
<proteinExistence type="predicted"/>
<feature type="transmembrane region" description="Helical" evidence="1">
    <location>
        <begin position="6"/>
        <end position="22"/>
    </location>
</feature>
<accession>A0AA41YRV8</accession>
<keyword evidence="1" id="KW-0472">Membrane</keyword>
<reference evidence="2" key="1">
    <citation type="submission" date="2022-09" db="EMBL/GenBank/DDBJ databases">
        <title>Rhodovastum sp. nov. RN2-1 isolated from soil in Seongnam, South Korea.</title>
        <authorList>
            <person name="Le N.T."/>
        </authorList>
    </citation>
    <scope>NUCLEOTIDE SEQUENCE</scope>
    <source>
        <strain evidence="2">RN2-1</strain>
    </source>
</reference>
<name>A0AA41YRV8_9PROT</name>
<evidence type="ECO:0000256" key="1">
    <source>
        <dbReference type="SAM" id="Phobius"/>
    </source>
</evidence>
<comment type="caution">
    <text evidence="2">The sequence shown here is derived from an EMBL/GenBank/DDBJ whole genome shotgun (WGS) entry which is preliminary data.</text>
</comment>
<gene>
    <name evidence="2" type="ORF">OL599_12400</name>
</gene>
<keyword evidence="1" id="KW-0812">Transmembrane</keyword>
<evidence type="ECO:0000313" key="2">
    <source>
        <dbReference type="EMBL" id="MCW3475375.1"/>
    </source>
</evidence>
<keyword evidence="3" id="KW-1185">Reference proteome</keyword>
<feature type="transmembrane region" description="Helical" evidence="1">
    <location>
        <begin position="29"/>
        <end position="48"/>
    </location>
</feature>
<reference evidence="2" key="2">
    <citation type="submission" date="2022-10" db="EMBL/GenBank/DDBJ databases">
        <authorList>
            <person name="Trinh H.N."/>
        </authorList>
    </citation>
    <scope>NUCLEOTIDE SEQUENCE</scope>
    <source>
        <strain evidence="2">RN2-1</strain>
    </source>
</reference>
<dbReference type="InterPro" id="IPR021446">
    <property type="entry name" value="DUF3096"/>
</dbReference>
<keyword evidence="1" id="KW-1133">Transmembrane helix</keyword>
<organism evidence="2 3">
    <name type="scientific">Limobrevibacterium gyesilva</name>
    <dbReference type="NCBI Taxonomy" id="2991712"/>
    <lineage>
        <taxon>Bacteria</taxon>
        <taxon>Pseudomonadati</taxon>
        <taxon>Pseudomonadota</taxon>
        <taxon>Alphaproteobacteria</taxon>
        <taxon>Acetobacterales</taxon>
        <taxon>Acetobacteraceae</taxon>
        <taxon>Limobrevibacterium</taxon>
    </lineage>
</organism>
<evidence type="ECO:0000313" key="3">
    <source>
        <dbReference type="Proteomes" id="UP001165679"/>
    </source>
</evidence>
<dbReference type="AlphaFoldDB" id="A0AA41YRV8"/>
<dbReference type="RefSeq" id="WP_264714091.1">
    <property type="nucleotide sequence ID" value="NZ_JAPDNT010000008.1"/>
</dbReference>
<dbReference type="Pfam" id="PF11295">
    <property type="entry name" value="DUF3096"/>
    <property type="match status" value="1"/>
</dbReference>
<dbReference type="EMBL" id="JAPDNT010000008">
    <property type="protein sequence ID" value="MCW3475375.1"/>
    <property type="molecule type" value="Genomic_DNA"/>
</dbReference>